<evidence type="ECO:0000313" key="3">
    <source>
        <dbReference type="Proteomes" id="UP000244729"/>
    </source>
</evidence>
<dbReference type="RefSeq" id="WP_108595177.1">
    <property type="nucleotide sequence ID" value="NZ_CP028913.1"/>
</dbReference>
<accession>A0A2S0WVM0</accession>
<evidence type="ECO:0000313" key="2">
    <source>
        <dbReference type="EMBL" id="AWB95362.1"/>
    </source>
</evidence>
<dbReference type="InterPro" id="IPR032557">
    <property type="entry name" value="DUF4935"/>
</dbReference>
<sequence length="385" mass="42462">MGDTLNPVVILDSTAVHGRRPFTRADSALLLALVRTGRIRLVIPEVVLYELSRQWAKDLADRRRDFRKAHAAINGVLADADVATVTSSVAPSLGRSVFYDAAATMLTRNGVEVPRYPEVPLGDLLERDLDERKPFASTGKGFRDALIWETVKVICAGVAPSTPVLFVTNNSGDFCVSKRDRTLHPDLRAEMPDLEAFEVVPFLRASLEHGAIKPLAEVLRVVEGAFTAQHVADLVKTALQGLEGAVPEPDFDLFGDDDRYEHPFRTSLSDAVFDRIFPDMGTIGYEVYHTGDQGEMTLTVGIEADCSLDGFIDRNMGSADGYAYYEDWSREMLRVIEHPRRARFVLSAAFTAATIDSVELTVDEVEEITLLTPLATHGGARELKR</sequence>
<protein>
    <recommendedName>
        <fullName evidence="1">DUF4935 domain-containing protein</fullName>
    </recommendedName>
</protein>
<keyword evidence="3" id="KW-1185">Reference proteome</keyword>
<dbReference type="AlphaFoldDB" id="A0A2S0WVM0"/>
<dbReference type="KEGG" id="agm:DCE93_06575"/>
<gene>
    <name evidence="2" type="ORF">DCE93_06575</name>
</gene>
<proteinExistence type="predicted"/>
<dbReference type="OrthoDB" id="5121738at2"/>
<reference evidence="2 3" key="1">
    <citation type="submission" date="2018-04" db="EMBL/GenBank/DDBJ databases">
        <authorList>
            <person name="Li J."/>
        </authorList>
    </citation>
    <scope>NUCLEOTIDE SEQUENCE [LARGE SCALE GENOMIC DNA]</scope>
    <source>
        <strain evidence="3">30A</strain>
    </source>
</reference>
<dbReference type="EMBL" id="CP028913">
    <property type="protein sequence ID" value="AWB95362.1"/>
    <property type="molecule type" value="Genomic_DNA"/>
</dbReference>
<name>A0A2S0WVM0_9MICO</name>
<organism evidence="2 3">
    <name type="scientific">Agromyces badenianii</name>
    <dbReference type="NCBI Taxonomy" id="2080742"/>
    <lineage>
        <taxon>Bacteria</taxon>
        <taxon>Bacillati</taxon>
        <taxon>Actinomycetota</taxon>
        <taxon>Actinomycetes</taxon>
        <taxon>Micrococcales</taxon>
        <taxon>Microbacteriaceae</taxon>
        <taxon>Agromyces</taxon>
    </lineage>
</organism>
<evidence type="ECO:0000259" key="1">
    <source>
        <dbReference type="Pfam" id="PF16289"/>
    </source>
</evidence>
<dbReference type="Proteomes" id="UP000244729">
    <property type="component" value="Chromosome"/>
</dbReference>
<feature type="domain" description="DUF4935" evidence="1">
    <location>
        <begin position="10"/>
        <end position="174"/>
    </location>
</feature>
<dbReference type="Pfam" id="PF16289">
    <property type="entry name" value="PIN_12"/>
    <property type="match status" value="1"/>
</dbReference>